<keyword evidence="19" id="KW-1185">Reference proteome</keyword>
<evidence type="ECO:0000256" key="4">
    <source>
        <dbReference type="ARBA" id="ARBA00022553"/>
    </source>
</evidence>
<evidence type="ECO:0000259" key="17">
    <source>
        <dbReference type="PROSITE" id="PS50011"/>
    </source>
</evidence>
<dbReference type="Proteomes" id="UP000036681">
    <property type="component" value="Unplaced"/>
</dbReference>
<feature type="domain" description="Protein kinase" evidence="17">
    <location>
        <begin position="1984"/>
        <end position="2265"/>
    </location>
</feature>
<keyword evidence="5" id="KW-0808">Transferase</keyword>
<dbReference type="PANTHER" id="PTHR24416">
    <property type="entry name" value="TYROSINE-PROTEIN KINASE RECEPTOR"/>
    <property type="match status" value="1"/>
</dbReference>
<dbReference type="PROSITE" id="PS50853">
    <property type="entry name" value="FN3"/>
    <property type="match status" value="3"/>
</dbReference>
<dbReference type="GO" id="GO:0005886">
    <property type="term" value="C:plasma membrane"/>
    <property type="evidence" value="ECO:0007669"/>
    <property type="project" value="TreeGrafter"/>
</dbReference>
<evidence type="ECO:0000256" key="5">
    <source>
        <dbReference type="ARBA" id="ARBA00022679"/>
    </source>
</evidence>
<evidence type="ECO:0000256" key="15">
    <source>
        <dbReference type="SAM" id="Phobius"/>
    </source>
</evidence>
<dbReference type="WBParaSite" id="ALUE_0001276601-mRNA-1">
    <property type="protein sequence ID" value="ALUE_0001276601-mRNA-1"/>
    <property type="gene ID" value="ALUE_0001276601"/>
</dbReference>
<keyword evidence="15" id="KW-0812">Transmembrane</keyword>
<comment type="catalytic activity">
    <reaction evidence="12">
        <text>L-tyrosyl-[protein] + ATP = O-phospho-L-tyrosyl-[protein] + ADP + H(+)</text>
        <dbReference type="Rhea" id="RHEA:10596"/>
        <dbReference type="Rhea" id="RHEA-COMP:10136"/>
        <dbReference type="Rhea" id="RHEA-COMP:20101"/>
        <dbReference type="ChEBI" id="CHEBI:15378"/>
        <dbReference type="ChEBI" id="CHEBI:30616"/>
        <dbReference type="ChEBI" id="CHEBI:46858"/>
        <dbReference type="ChEBI" id="CHEBI:61978"/>
        <dbReference type="ChEBI" id="CHEBI:456216"/>
        <dbReference type="EC" id="2.7.10.1"/>
    </reaction>
</comment>
<dbReference type="InterPro" id="IPR000719">
    <property type="entry name" value="Prot_kinase_dom"/>
</dbReference>
<dbReference type="GO" id="GO:0007169">
    <property type="term" value="P:cell surface receptor protein tyrosine kinase signaling pathway"/>
    <property type="evidence" value="ECO:0007669"/>
    <property type="project" value="InterPro"/>
</dbReference>
<comment type="subcellular location">
    <subcellularLocation>
        <location evidence="2">Endomembrane system</location>
    </subcellularLocation>
    <subcellularLocation>
        <location evidence="1">Membrane</location>
        <topology evidence="1">Single-pass membrane protein</topology>
    </subcellularLocation>
</comment>
<proteinExistence type="predicted"/>
<dbReference type="GO" id="GO:0032006">
    <property type="term" value="P:regulation of TOR signaling"/>
    <property type="evidence" value="ECO:0007669"/>
    <property type="project" value="TreeGrafter"/>
</dbReference>
<dbReference type="Pfam" id="PF26432">
    <property type="entry name" value="Roller3_N"/>
    <property type="match status" value="1"/>
</dbReference>
<keyword evidence="8 13" id="KW-0067">ATP-binding</keyword>
<dbReference type="CDD" id="cd00063">
    <property type="entry name" value="FN3"/>
    <property type="match status" value="2"/>
</dbReference>
<reference evidence="20" key="1">
    <citation type="submission" date="2016-05" db="UniProtKB">
        <authorList>
            <consortium name="WormBaseParasite"/>
        </authorList>
    </citation>
    <scope>IDENTIFICATION</scope>
</reference>
<keyword evidence="10" id="KW-0829">Tyrosine-protein kinase</keyword>
<evidence type="ECO:0000256" key="13">
    <source>
        <dbReference type="PROSITE-ProRule" id="PRU10141"/>
    </source>
</evidence>
<keyword evidence="16" id="KW-0732">Signal</keyword>
<evidence type="ECO:0000256" key="6">
    <source>
        <dbReference type="ARBA" id="ARBA00022741"/>
    </source>
</evidence>
<evidence type="ECO:0000313" key="19">
    <source>
        <dbReference type="Proteomes" id="UP000036681"/>
    </source>
</evidence>
<keyword evidence="11" id="KW-0325">Glycoprotein</keyword>
<evidence type="ECO:0000256" key="11">
    <source>
        <dbReference type="ARBA" id="ARBA00023180"/>
    </source>
</evidence>
<dbReference type="SMART" id="SM00219">
    <property type="entry name" value="TyrKc"/>
    <property type="match status" value="1"/>
</dbReference>
<evidence type="ECO:0000256" key="12">
    <source>
        <dbReference type="ARBA" id="ARBA00051243"/>
    </source>
</evidence>
<dbReference type="InterPro" id="IPR057329">
    <property type="entry name" value="Beta-prop_Rol-3"/>
</dbReference>
<keyword evidence="15" id="KW-1133">Transmembrane helix</keyword>
<organism evidence="19 20">
    <name type="scientific">Ascaris lumbricoides</name>
    <name type="common">Giant roundworm</name>
    <dbReference type="NCBI Taxonomy" id="6252"/>
    <lineage>
        <taxon>Eukaryota</taxon>
        <taxon>Metazoa</taxon>
        <taxon>Ecdysozoa</taxon>
        <taxon>Nematoda</taxon>
        <taxon>Chromadorea</taxon>
        <taxon>Rhabditida</taxon>
        <taxon>Spirurina</taxon>
        <taxon>Ascaridomorpha</taxon>
        <taxon>Ascaridoidea</taxon>
        <taxon>Ascarididae</taxon>
        <taxon>Ascaris</taxon>
    </lineage>
</organism>
<dbReference type="GO" id="GO:0048680">
    <property type="term" value="P:positive regulation of axon regeneration"/>
    <property type="evidence" value="ECO:0007669"/>
    <property type="project" value="UniProtKB-ARBA"/>
</dbReference>
<dbReference type="GO" id="GO:0043235">
    <property type="term" value="C:receptor complex"/>
    <property type="evidence" value="ECO:0007669"/>
    <property type="project" value="TreeGrafter"/>
</dbReference>
<dbReference type="PROSITE" id="PS00107">
    <property type="entry name" value="PROTEIN_KINASE_ATP"/>
    <property type="match status" value="1"/>
</dbReference>
<evidence type="ECO:0000256" key="10">
    <source>
        <dbReference type="ARBA" id="ARBA00023137"/>
    </source>
</evidence>
<dbReference type="Gene3D" id="3.30.200.20">
    <property type="entry name" value="Phosphorylase Kinase, domain 1"/>
    <property type="match status" value="1"/>
</dbReference>
<feature type="domain" description="Fibronectin type-III" evidence="18">
    <location>
        <begin position="1471"/>
        <end position="1572"/>
    </location>
</feature>
<dbReference type="InterPro" id="IPR036116">
    <property type="entry name" value="FN3_sf"/>
</dbReference>
<dbReference type="InterPro" id="IPR020635">
    <property type="entry name" value="Tyr_kinase_cat_dom"/>
</dbReference>
<dbReference type="Gene3D" id="1.10.510.10">
    <property type="entry name" value="Transferase(Phosphotransferase) domain 1"/>
    <property type="match status" value="1"/>
</dbReference>
<dbReference type="GO" id="GO:0004714">
    <property type="term" value="F:transmembrane receptor protein tyrosine kinase activity"/>
    <property type="evidence" value="ECO:0007669"/>
    <property type="project" value="UniProtKB-EC"/>
</dbReference>
<dbReference type="InterPro" id="IPR013783">
    <property type="entry name" value="Ig-like_fold"/>
</dbReference>
<dbReference type="InterPro" id="IPR017441">
    <property type="entry name" value="Protein_kinase_ATP_BS"/>
</dbReference>
<feature type="binding site" evidence="13">
    <location>
        <position position="2019"/>
    </location>
    <ligand>
        <name>ATP</name>
        <dbReference type="ChEBI" id="CHEBI:30616"/>
    </ligand>
</feature>
<keyword evidence="9 15" id="KW-0472">Membrane</keyword>
<dbReference type="EC" id="2.7.10.1" evidence="3"/>
<feature type="compositionally biased region" description="Low complexity" evidence="14">
    <location>
        <begin position="2406"/>
        <end position="2425"/>
    </location>
</feature>
<keyword evidence="4" id="KW-0597">Phosphoprotein</keyword>
<dbReference type="GO" id="GO:0061564">
    <property type="term" value="P:axon development"/>
    <property type="evidence" value="ECO:0007669"/>
    <property type="project" value="UniProtKB-ARBA"/>
</dbReference>
<evidence type="ECO:0000256" key="14">
    <source>
        <dbReference type="SAM" id="MobiDB-lite"/>
    </source>
</evidence>
<dbReference type="InterPro" id="IPR011009">
    <property type="entry name" value="Kinase-like_dom_sf"/>
</dbReference>
<dbReference type="PRINTS" id="PR00109">
    <property type="entry name" value="TYRKINASE"/>
</dbReference>
<dbReference type="InterPro" id="IPR002011">
    <property type="entry name" value="Tyr_kinase_rcpt_2_CS"/>
</dbReference>
<dbReference type="Pfam" id="PF07714">
    <property type="entry name" value="PK_Tyr_Ser-Thr"/>
    <property type="match status" value="1"/>
</dbReference>
<evidence type="ECO:0000256" key="1">
    <source>
        <dbReference type="ARBA" id="ARBA00004167"/>
    </source>
</evidence>
<dbReference type="SUPFAM" id="SSF49265">
    <property type="entry name" value="Fibronectin type III"/>
    <property type="match status" value="3"/>
</dbReference>
<evidence type="ECO:0000256" key="7">
    <source>
        <dbReference type="ARBA" id="ARBA00022777"/>
    </source>
</evidence>
<accession>A0A0M3I6Q6</accession>
<dbReference type="PROSITE" id="PS00239">
    <property type="entry name" value="RECEPTOR_TYR_KIN_II"/>
    <property type="match status" value="1"/>
</dbReference>
<evidence type="ECO:0000256" key="8">
    <source>
        <dbReference type="ARBA" id="ARBA00022840"/>
    </source>
</evidence>
<dbReference type="InterPro" id="IPR003961">
    <property type="entry name" value="FN3_dom"/>
</dbReference>
<dbReference type="GO" id="GO:0005524">
    <property type="term" value="F:ATP binding"/>
    <property type="evidence" value="ECO:0007669"/>
    <property type="project" value="UniProtKB-UniRule"/>
</dbReference>
<dbReference type="InterPro" id="IPR050122">
    <property type="entry name" value="RTK"/>
</dbReference>
<keyword evidence="6 13" id="KW-0547">Nucleotide-binding</keyword>
<dbReference type="InterPro" id="IPR001245">
    <property type="entry name" value="Ser-Thr/Tyr_kinase_cat_dom"/>
</dbReference>
<feature type="domain" description="Fibronectin type-III" evidence="18">
    <location>
        <begin position="1576"/>
        <end position="1692"/>
    </location>
</feature>
<dbReference type="SUPFAM" id="SSF56112">
    <property type="entry name" value="Protein kinase-like (PK-like)"/>
    <property type="match status" value="1"/>
</dbReference>
<dbReference type="Pfam" id="PF25494">
    <property type="entry name" value="Beta-prop_Rol-3"/>
    <property type="match status" value="1"/>
</dbReference>
<dbReference type="Pfam" id="PF00041">
    <property type="entry name" value="fn3"/>
    <property type="match status" value="1"/>
</dbReference>
<feature type="domain" description="Fibronectin type-III" evidence="18">
    <location>
        <begin position="1805"/>
        <end position="1904"/>
    </location>
</feature>
<dbReference type="SMART" id="SM00060">
    <property type="entry name" value="FN3"/>
    <property type="match status" value="4"/>
</dbReference>
<evidence type="ECO:0000256" key="2">
    <source>
        <dbReference type="ARBA" id="ARBA00004308"/>
    </source>
</evidence>
<dbReference type="GO" id="GO:0012505">
    <property type="term" value="C:endomembrane system"/>
    <property type="evidence" value="ECO:0007669"/>
    <property type="project" value="UniProtKB-SubCell"/>
</dbReference>
<dbReference type="InterPro" id="IPR058726">
    <property type="entry name" value="Roller3_N"/>
</dbReference>
<evidence type="ECO:0000256" key="16">
    <source>
        <dbReference type="SAM" id="SignalP"/>
    </source>
</evidence>
<protein>
    <recommendedName>
        <fullName evidence="3">receptor protein-tyrosine kinase</fullName>
        <ecNumber evidence="3">2.7.10.1</ecNumber>
    </recommendedName>
</protein>
<evidence type="ECO:0000313" key="20">
    <source>
        <dbReference type="WBParaSite" id="ALUE_0001276601-mRNA-1"/>
    </source>
</evidence>
<dbReference type="PANTHER" id="PTHR24416:SF527">
    <property type="entry name" value="PROTO-ONCOGENE TYROSINE-PROTEIN KINASE ROS"/>
    <property type="match status" value="1"/>
</dbReference>
<feature type="region of interest" description="Disordered" evidence="14">
    <location>
        <begin position="2383"/>
        <end position="2436"/>
    </location>
</feature>
<feature type="transmembrane region" description="Helical" evidence="15">
    <location>
        <begin position="1911"/>
        <end position="1936"/>
    </location>
</feature>
<keyword evidence="7" id="KW-0418">Kinase</keyword>
<dbReference type="FunFam" id="1.10.510.10:FF:001512">
    <property type="entry name" value="Receptor tyrosine-protein kinase erbB-2"/>
    <property type="match status" value="1"/>
</dbReference>
<dbReference type="Gene3D" id="2.60.40.10">
    <property type="entry name" value="Immunoglobulins"/>
    <property type="match status" value="3"/>
</dbReference>
<evidence type="ECO:0000256" key="3">
    <source>
        <dbReference type="ARBA" id="ARBA00011902"/>
    </source>
</evidence>
<evidence type="ECO:0000256" key="9">
    <source>
        <dbReference type="ARBA" id="ARBA00023136"/>
    </source>
</evidence>
<feature type="signal peptide" evidence="16">
    <location>
        <begin position="1"/>
        <end position="21"/>
    </location>
</feature>
<name>A0A0M3I6Q6_ASCLU</name>
<dbReference type="PROSITE" id="PS50011">
    <property type="entry name" value="PROTEIN_KINASE_DOM"/>
    <property type="match status" value="1"/>
</dbReference>
<sequence length="2436" mass="270795">LKSRISAKFLIIFYKPFFLTAIETLSCGKSFFCLQVLPLSRGSLDWDEPLLVANLSERTNACHIGCQDLESVNSTCDERCNHLVAIDSCMQGCRAVTDIFLHQIQDLLYHVSISIDGEDAQGINTTWKFDEIYGTVISEISATDIQWAVHSRPFGSGSPWQITILEEKAFKEDSMQSRIVVPSEFASEIEVRLCIFWRSNMIVSRPIRQSIVGAGGRARAPKLIAQLQISLNSYVICWSSPLPRVYKVSLYLLDGTLVSSAETTDSCYLFKSIPTENCCRANIGYASINEASLDVAVKLELTTTNDISLEGVPQLVFTNGTSILKLYDVDDYVVLTDPKRIPFDLDSGRTITALCSISIDRILVALDDGSIFWVSIVDSTNGLVRPPDGVAITHLEVDHLQQKVYAVLHKKGIVRFIYCITNGGEVFSAPLFPLYAPSTLSFSTTEQISDASSSFALEVDMENSQLIFVSQNGSILSMSTINRSISDLRSSYELSDQYKSVIKVHFAKNRMFWTSSNCGESHPWDNCLYSEEWDSEKKKIHLNRYLYAGRVVDFTFLRNGTLPPTILPPSTIGLMTSADSALITWDAPISMPFQAKGVEWRNLRYECRVMNENDEESAKAELTHLDGTSLAVTVSPGVQYHATVRVCVMSICSPFASAINSAFAPFNDPPFVLFNRTDTGVDFFDPLGLPLDKYEIGSPLPVEPTSPFAIDPTTQWLYAIETDESTIFRIRKDGSKLRFLDTVTVHFLAVLPKYALIIVASDYLILSYRLTSSLDQVIYSCEAANNCGEVAGVAADDQSGDIFFLIQNLNGTTSLFGLNQEVRTPYLIASSTDFPPIRQLVVAKEKLAFITKSGNMGVCDKKLGSLNFNMALARVSLLTAANIAPINALNFTGEIGFVDDSPSNLSWSIDPTLQQGKAIYKISMFKERWGGERFVDISMDQNYVMSATLLEQWPSRQKFDVQIDAITAWNIISANQTGLYAPTKPPLPPNNLRIYATQQKTVDGARALIDLFWDEPTEWNGDQVGYVVNCSVDNTDQRSQRVPPSIRTYSFSVKSGRVSCEVAASNDPAHETFSEPITIDSSELRPLVRLFAVNSSFAVIAVSNWSSTNRIRSKRQNTPPPTIVQQVIAFIGSELYSIRKDSDSAQPFLLHLDMTKIESILHKVSIGGEVSAVDAVISDWLGNRLLFVSSGHLMQIGLDGVQGLTVVTPRRLMDLSPGAGDAKQLLYDPFTNTAYLLTKNGSLFALYLTKGEEENLALRNFRLDCLKSETITSMMSEFAWNRAISPAIYVLTWNGMLRVDITSSKCEEIHFDWAKFGGEYCTAYLLTKNGSLFALYLTKGEEENLALRLDCLKSETITSMMSEFAWNRAISPAIYVLTWNGMLRVDITSSKCEEIHFDWAKFGEKGLKSVSSFAIADKLFVFVTSSELIVYELSSSSATPVPVAGAPFKQVLAVSQSSQPYPDRSCFALPESSDIKFTVENEERSGAIVTINEPPLPNSCPGVSVPPTQYEIHFKRQGTDKVRNIRSINHIVHIDDGILDKEADYDVTVSWFNRFSPPSPPSEPQTLRTGYGFPSSPQEPAAFALTPDTVLLYWKLPLKLNAPIPEIKYRISQLSASLTAPATIGAQQFEGARYSASPTDVVSCLNNPCSAKISNLRPSTDYKFWVRAVHESHLNTQFSEDSEAVSMETSTRTKDICGTLRPDNVTGTSLVLRWNSLQPESPPSKISIQYRISGADAVWKSPYNATFEWSDKSIAIVISALRSATSYDYRFVAEYSQSYHYGNRMYPFVETYYQSAQQIKTKPGTPSAPASVLLVHENDQWIVRWQKPLNDGGSPIMSYALEYRPKENAEWEIAERGIEGNSLWWKPPRANFVSDGAEFRIRAANSEGFGAYAYSKQHEGSSDGAETSSSIWTIVVVLLIAIILLIAVIAALFFYYQYAAKKEPKTKSRDIGLQTFKNGTQNGALPTEISNDLKSIPRVEKRFVNLSRMIGKGSFGEVFEGVACGLPQSPTKGVRVAIKVVFQMLQKIISSLRKCNNFDHPNIVKLMGVSLESEPYYLIIELMEGGDLLGFLRSSRPSDCLPSQLSLCELIDMMVDVGRGGTYLEANRHVHRDLAARNCLISSRNSYSRVTKIGKIYHIDYSDFGLARDVYTNDYYRVHGEDFLPLRWLAPESITDGVFTSKSDVWSFGVLLWEILTLGQQPYIGKHNVQVMSFVKGGGRPEKPPYCPDEIFNIVERAWIYDPEKRPGFADLLPELEALRGNPAYQDDSAFPPLCMLVAASNFDLSMDSNISVTESAERSGSMRFDKSGKLDARNYFFAVFSPPSREELESRTTSSRAISLISNETLSTALESDYTMSGKGIDNEGFISSDYYETPTRRINTTRSAERIKSPVASLPPSIITERNSSSTSPPSSSHSQSPQDSPSIFVRPARVSRV</sequence>
<evidence type="ECO:0000259" key="18">
    <source>
        <dbReference type="PROSITE" id="PS50853"/>
    </source>
</evidence>
<feature type="chain" id="PRO_5007778258" description="receptor protein-tyrosine kinase" evidence="16">
    <location>
        <begin position="22"/>
        <end position="2436"/>
    </location>
</feature>